<evidence type="ECO:0000256" key="1">
    <source>
        <dbReference type="SAM" id="Phobius"/>
    </source>
</evidence>
<proteinExistence type="predicted"/>
<evidence type="ECO:0000313" key="2">
    <source>
        <dbReference type="EMBL" id="CAE0831848.1"/>
    </source>
</evidence>
<gene>
    <name evidence="2" type="ORF">EGYM00163_LOCUS43130</name>
</gene>
<reference evidence="2" key="1">
    <citation type="submission" date="2021-01" db="EMBL/GenBank/DDBJ databases">
        <authorList>
            <person name="Corre E."/>
            <person name="Pelletier E."/>
            <person name="Niang G."/>
            <person name="Scheremetjew M."/>
            <person name="Finn R."/>
            <person name="Kale V."/>
            <person name="Holt S."/>
            <person name="Cochrane G."/>
            <person name="Meng A."/>
            <person name="Brown T."/>
            <person name="Cohen L."/>
        </authorList>
    </citation>
    <scope>NUCLEOTIDE SEQUENCE</scope>
    <source>
        <strain evidence="2">CCMP1594</strain>
    </source>
</reference>
<dbReference type="AlphaFoldDB" id="A0A7S4GBY0"/>
<protein>
    <submittedName>
        <fullName evidence="2">Uncharacterized protein</fullName>
    </submittedName>
</protein>
<organism evidence="2">
    <name type="scientific">Eutreptiella gymnastica</name>
    <dbReference type="NCBI Taxonomy" id="73025"/>
    <lineage>
        <taxon>Eukaryota</taxon>
        <taxon>Discoba</taxon>
        <taxon>Euglenozoa</taxon>
        <taxon>Euglenida</taxon>
        <taxon>Spirocuta</taxon>
        <taxon>Euglenophyceae</taxon>
        <taxon>Eutreptiales</taxon>
        <taxon>Eutreptiaceae</taxon>
        <taxon>Eutreptiella</taxon>
    </lineage>
</organism>
<feature type="transmembrane region" description="Helical" evidence="1">
    <location>
        <begin position="78"/>
        <end position="99"/>
    </location>
</feature>
<sequence length="536" mass="57583">METYNKPVSPLTRAKSVRTLIPATGLPRMAVHMSAAPPQDQTQILYPSLGAVSEAASYDESKVADDERAEVPVSADQAWYMGLTALLGAGALAATAAVVRYARRLRKSRSVPKLIGALDQWAMASSTGDIPQGTLDKALKINLDTSTYGSIAEIGAGQEVGRIFFYVGASAGTIAKTISAYDMTMSDTLYGDCDRFVTLQRLEQMVDAEYEELEKTLRAERPDTRFFAFADTVVAKKYGQDNECHGWMGLKFQLKPDSAPVRVLVHARLLDKTMQEQQNALGILGTNLMHACFYQLDGLLQPVGDGAGYGAFLKGLKDDLADRIEVDFVQCDGTDLEAVDQRAVGLQLVQQGLVKAVTFTAAGDMTVPGDMLRKKAVVLTQDLDADVLPRAAEAVPASEESRGVTALQDLALSAFQGDGAAPDAKATEAFLQRMDGLKAAGSAAILSNFADYSDLATYLDRSTPEPKGVVMDAAAVAKFFAEDYTDREGGLLGYLGCVDKAGLKLMVNPSTDAVEVEEDVRPLYDYLIKNGTICSM</sequence>
<dbReference type="EMBL" id="HBJA01125296">
    <property type="protein sequence ID" value="CAE0831848.1"/>
    <property type="molecule type" value="Transcribed_RNA"/>
</dbReference>
<accession>A0A7S4GBY0</accession>
<name>A0A7S4GBY0_9EUGL</name>
<keyword evidence="1" id="KW-0812">Transmembrane</keyword>
<keyword evidence="1" id="KW-1133">Transmembrane helix</keyword>
<keyword evidence="1" id="KW-0472">Membrane</keyword>